<name>A0AAE5WSU6_9HYPH</name>
<feature type="domain" description="Beta-galactosidase trimerisation" evidence="1">
    <location>
        <begin position="398"/>
        <end position="471"/>
    </location>
</feature>
<reference evidence="2 3" key="1">
    <citation type="submission" date="2019-01" db="EMBL/GenBank/DDBJ databases">
        <title>Genomic insights into the origins and evolution of symbiotic genes in the Phaseolus vulgaris microsymbionts.</title>
        <authorList>
            <person name="Tong W."/>
        </authorList>
    </citation>
    <scope>NUCLEOTIDE SEQUENCE [LARGE SCALE GENOMIC DNA]</scope>
    <source>
        <strain evidence="2 3">FH23</strain>
        <plasmid evidence="3">prapfh23b</plasmid>
    </source>
</reference>
<proteinExistence type="predicted"/>
<dbReference type="InterPro" id="IPR029062">
    <property type="entry name" value="Class_I_gatase-like"/>
</dbReference>
<keyword evidence="2" id="KW-0614">Plasmid</keyword>
<dbReference type="EMBL" id="CP035000">
    <property type="protein sequence ID" value="QAS81857.1"/>
    <property type="molecule type" value="Genomic_DNA"/>
</dbReference>
<evidence type="ECO:0000259" key="1">
    <source>
        <dbReference type="Pfam" id="PF08532"/>
    </source>
</evidence>
<dbReference type="CDD" id="cd03143">
    <property type="entry name" value="A4_beta-galactosidase_middle_domain"/>
    <property type="match status" value="1"/>
</dbReference>
<organism evidence="2 3">
    <name type="scientific">Rhizobium acidisoli</name>
    <dbReference type="NCBI Taxonomy" id="1538158"/>
    <lineage>
        <taxon>Bacteria</taxon>
        <taxon>Pseudomonadati</taxon>
        <taxon>Pseudomonadota</taxon>
        <taxon>Alphaproteobacteria</taxon>
        <taxon>Hyphomicrobiales</taxon>
        <taxon>Rhizobiaceae</taxon>
        <taxon>Rhizobium/Agrobacterium group</taxon>
        <taxon>Rhizobium</taxon>
    </lineage>
</organism>
<dbReference type="InterPro" id="IPR017853">
    <property type="entry name" value="GH"/>
</dbReference>
<evidence type="ECO:0000313" key="2">
    <source>
        <dbReference type="EMBL" id="QAS81857.1"/>
    </source>
</evidence>
<dbReference type="Gene3D" id="3.20.20.80">
    <property type="entry name" value="Glycosidases"/>
    <property type="match status" value="1"/>
</dbReference>
<dbReference type="AlphaFoldDB" id="A0AAE5WSU6"/>
<dbReference type="Gene3D" id="3.40.50.880">
    <property type="match status" value="1"/>
</dbReference>
<accession>A0AAE5WSU6</accession>
<dbReference type="Proteomes" id="UP000220927">
    <property type="component" value="Plasmid pRapFH23b"/>
</dbReference>
<dbReference type="Pfam" id="PF14871">
    <property type="entry name" value="GHL6"/>
    <property type="match status" value="1"/>
</dbReference>
<keyword evidence="3" id="KW-1185">Reference proteome</keyword>
<dbReference type="InterPro" id="IPR028212">
    <property type="entry name" value="GHL6"/>
</dbReference>
<protein>
    <recommendedName>
        <fullName evidence="1">Beta-galactosidase trimerisation domain-containing protein</fullName>
    </recommendedName>
</protein>
<dbReference type="Pfam" id="PF08532">
    <property type="entry name" value="Glyco_hydro_42M"/>
    <property type="match status" value="1"/>
</dbReference>
<evidence type="ECO:0000313" key="3">
    <source>
        <dbReference type="Proteomes" id="UP000220927"/>
    </source>
</evidence>
<dbReference type="GO" id="GO:0004565">
    <property type="term" value="F:beta-galactosidase activity"/>
    <property type="evidence" value="ECO:0007669"/>
    <property type="project" value="InterPro"/>
</dbReference>
<geneLocation type="plasmid" evidence="3">
    <name>prapfh23b</name>
</geneLocation>
<dbReference type="SUPFAM" id="SSF51445">
    <property type="entry name" value="(Trans)glycosidases"/>
    <property type="match status" value="1"/>
</dbReference>
<dbReference type="SUPFAM" id="SSF52317">
    <property type="entry name" value="Class I glutamine amidotransferase-like"/>
    <property type="match status" value="1"/>
</dbReference>
<dbReference type="KEGG" id="rad:CO657_28855"/>
<dbReference type="InterPro" id="IPR013738">
    <property type="entry name" value="Beta_galactosidase_Trimer"/>
</dbReference>
<sequence length="699" mass="77095">MIDGRSVWIRVRGETMSEERATTRTAVGRGWWTRPFSNIQTNIQEIDATMDVDRVLDFIEEKGADTWLLNVGGIMSFYPTDLPFQTPVSFLKDRPSGDLIGDAVAAAHKRGIRVLARMDFSKVSTRIAGEHPEWLFKSPSGRPQIYSTLYSTCPCGDYYQKHSLEIIDEVMDRYDVGGFFVNWFRFSEFDYSRVYHGVCHCERCKAAFGAYAPSLELPDGPQHATYPNWLRFAAEVIQDLVDRLALHVAAKGKDAALIMSRESPIIYYEANNAFGRELWHHATSEAVSVYRTGMPSSSVLVNSTCFVDMPYRMAGEQPEHFAQYLLQAIARGGNPSTYLMGEPGRIPYPNVPMAGEIQNFFKANGRLYGNYRPGSTVALVRPNPLRKADPEYPAAVSEFRGLYCALKEKHIPFDVIGVELISRMAGDGNLSRYSAIILPDVNDIGAAAAASLDDYARRGGNVVLTGRGGVASDGSVELTTAPSVMQFAEQKTGMNLWATYVADYRQPDAENYRYTGDIIPVFGSYTSFVWKPNCTRLGSVLPQAPFGPPEKCYGHIGSDEPGAVSATTGGGTVLQIPWSVGRTYHEFGTTSVRDYFLRAISHLIRGPLSATLPEQVELIAGRVDDGMLIHLINQSGARRKSFGPHIPIAGGSIRVRGGTGQPRLLVSAMSPPTRLEGDELIIELPSLDLFEVVHVNTLS</sequence>
<gene>
    <name evidence="2" type="ORF">CO657_28855</name>
</gene>
<dbReference type="GO" id="GO:0005975">
    <property type="term" value="P:carbohydrate metabolic process"/>
    <property type="evidence" value="ECO:0007669"/>
    <property type="project" value="InterPro"/>
</dbReference>